<organism evidence="5 6">
    <name type="scientific">Mesorhizobium shangrilense</name>
    <dbReference type="NCBI Taxonomy" id="460060"/>
    <lineage>
        <taxon>Bacteria</taxon>
        <taxon>Pseudomonadati</taxon>
        <taxon>Pseudomonadota</taxon>
        <taxon>Alphaproteobacteria</taxon>
        <taxon>Hyphomicrobiales</taxon>
        <taxon>Phyllobacteriaceae</taxon>
        <taxon>Mesorhizobium</taxon>
    </lineage>
</organism>
<protein>
    <submittedName>
        <fullName evidence="5">Aldolase/citrate lyase family protein</fullName>
    </submittedName>
</protein>
<dbReference type="Proteomes" id="UP001548832">
    <property type="component" value="Unassembled WGS sequence"/>
</dbReference>
<dbReference type="RefSeq" id="WP_354465121.1">
    <property type="nucleotide sequence ID" value="NZ_JBEWSZ010000015.1"/>
</dbReference>
<name>A0ABV2DS66_9HYPH</name>
<dbReference type="SUPFAM" id="SSF51621">
    <property type="entry name" value="Phosphoenolpyruvate/pyruvate domain"/>
    <property type="match status" value="1"/>
</dbReference>
<dbReference type="GO" id="GO:0016829">
    <property type="term" value="F:lyase activity"/>
    <property type="evidence" value="ECO:0007669"/>
    <property type="project" value="UniProtKB-KW"/>
</dbReference>
<dbReference type="EMBL" id="JBEWSZ010000015">
    <property type="protein sequence ID" value="MET2832915.1"/>
    <property type="molecule type" value="Genomic_DNA"/>
</dbReference>
<dbReference type="PANTHER" id="PTHR30502">
    <property type="entry name" value="2-KETO-3-DEOXY-L-RHAMNONATE ALDOLASE"/>
    <property type="match status" value="1"/>
</dbReference>
<sequence length="246" mass="26763">MTSARESVKPAIGFWLESDNQKACEIARLAGFDLVLFDMEHGTLDLRALDQLLPFCQSIGLQAYVRLAEATRPNIQNALDIGADAIVLPQLRNIAHAREVTEYAKFTPRGTRGVGYSRTQRYQGADDNFFRIENEQRHCYAMIETAEAFADASAIAALPCVDGLFMGPADLSMTRARGAFTASDEDVADLSHIANAALREGKKWALPAADPRLREAALALSPTFVTLGDDLSALSIGFSAIRSRLG</sequence>
<evidence type="ECO:0000256" key="2">
    <source>
        <dbReference type="ARBA" id="ARBA00022723"/>
    </source>
</evidence>
<evidence type="ECO:0000259" key="4">
    <source>
        <dbReference type="Pfam" id="PF03328"/>
    </source>
</evidence>
<gene>
    <name evidence="5" type="ORF">ABVQ20_39045</name>
</gene>
<dbReference type="Gene3D" id="3.20.20.60">
    <property type="entry name" value="Phosphoenolpyruvate-binding domains"/>
    <property type="match status" value="1"/>
</dbReference>
<comment type="similarity">
    <text evidence="1">Belongs to the HpcH/HpaI aldolase family.</text>
</comment>
<comment type="caution">
    <text evidence="5">The sequence shown here is derived from an EMBL/GenBank/DDBJ whole genome shotgun (WGS) entry which is preliminary data.</text>
</comment>
<proteinExistence type="inferred from homology"/>
<dbReference type="PANTHER" id="PTHR30502:SF0">
    <property type="entry name" value="PHOSPHOENOLPYRUVATE CARBOXYLASE FAMILY PROTEIN"/>
    <property type="match status" value="1"/>
</dbReference>
<reference evidence="5 6" key="1">
    <citation type="submission" date="2024-06" db="EMBL/GenBank/DDBJ databases">
        <authorList>
            <person name="Kim D.-U."/>
        </authorList>
    </citation>
    <scope>NUCLEOTIDE SEQUENCE [LARGE SCALE GENOMIC DNA]</scope>
    <source>
        <strain evidence="5 6">KACC15460</strain>
    </source>
</reference>
<keyword evidence="3 5" id="KW-0456">Lyase</keyword>
<keyword evidence="2" id="KW-0479">Metal-binding</keyword>
<dbReference type="InterPro" id="IPR015813">
    <property type="entry name" value="Pyrv/PenolPyrv_kinase-like_dom"/>
</dbReference>
<evidence type="ECO:0000313" key="6">
    <source>
        <dbReference type="Proteomes" id="UP001548832"/>
    </source>
</evidence>
<dbReference type="InterPro" id="IPR040442">
    <property type="entry name" value="Pyrv_kinase-like_dom_sf"/>
</dbReference>
<keyword evidence="6" id="KW-1185">Reference proteome</keyword>
<evidence type="ECO:0000313" key="5">
    <source>
        <dbReference type="EMBL" id="MET2832915.1"/>
    </source>
</evidence>
<dbReference type="InterPro" id="IPR050251">
    <property type="entry name" value="HpcH-HpaI_aldolase"/>
</dbReference>
<evidence type="ECO:0000256" key="1">
    <source>
        <dbReference type="ARBA" id="ARBA00005568"/>
    </source>
</evidence>
<dbReference type="Pfam" id="PF03328">
    <property type="entry name" value="HpcH_HpaI"/>
    <property type="match status" value="1"/>
</dbReference>
<dbReference type="InterPro" id="IPR005000">
    <property type="entry name" value="Aldolase/citrate-lyase_domain"/>
</dbReference>
<feature type="domain" description="HpcH/HpaI aldolase/citrate lyase" evidence="4">
    <location>
        <begin position="12"/>
        <end position="230"/>
    </location>
</feature>
<accession>A0ABV2DS66</accession>
<evidence type="ECO:0000256" key="3">
    <source>
        <dbReference type="ARBA" id="ARBA00023239"/>
    </source>
</evidence>